<dbReference type="PANTHER" id="PTHR35813:SF1">
    <property type="entry name" value="INNER MEMBRANE PROTEIN YBAN"/>
    <property type="match status" value="1"/>
</dbReference>
<keyword evidence="1" id="KW-1003">Cell membrane</keyword>
<dbReference type="Proteomes" id="UP000787472">
    <property type="component" value="Unassembled WGS sequence"/>
</dbReference>
<dbReference type="RefSeq" id="WP_167191618.1">
    <property type="nucleotide sequence ID" value="NZ_JAAONZ010000023.1"/>
</dbReference>
<gene>
    <name evidence="3" type="ORF">G8770_20915</name>
</gene>
<evidence type="ECO:0000256" key="1">
    <source>
        <dbReference type="PIRNR" id="PIRNR016789"/>
    </source>
</evidence>
<evidence type="ECO:0000313" key="4">
    <source>
        <dbReference type="Proteomes" id="UP000787472"/>
    </source>
</evidence>
<comment type="subcellular location">
    <subcellularLocation>
        <location evidence="1">Cell inner membrane</location>
        <topology evidence="1">Multi-pass membrane protein</topology>
    </subcellularLocation>
</comment>
<keyword evidence="2" id="KW-1133">Transmembrane helix</keyword>
<dbReference type="InterPro" id="IPR007401">
    <property type="entry name" value="DUF454"/>
</dbReference>
<dbReference type="EMBL" id="JAAONZ010000023">
    <property type="protein sequence ID" value="NHO68017.1"/>
    <property type="molecule type" value="Genomic_DNA"/>
</dbReference>
<evidence type="ECO:0000313" key="3">
    <source>
        <dbReference type="EMBL" id="NHO68017.1"/>
    </source>
</evidence>
<dbReference type="PANTHER" id="PTHR35813">
    <property type="entry name" value="INNER MEMBRANE PROTEIN YBAN"/>
    <property type="match status" value="1"/>
</dbReference>
<keyword evidence="1" id="KW-0997">Cell inner membrane</keyword>
<reference evidence="3" key="1">
    <citation type="submission" date="2020-03" db="EMBL/GenBank/DDBJ databases">
        <authorList>
            <person name="Guo F."/>
        </authorList>
    </citation>
    <scope>NUCLEOTIDE SEQUENCE</scope>
    <source>
        <strain evidence="3">JCM 30134</strain>
    </source>
</reference>
<keyword evidence="2" id="KW-0812">Transmembrane</keyword>
<accession>A0A9E5MPM0</accession>
<organism evidence="3 4">
    <name type="scientific">Pseudomaricurvus hydrocarbonicus</name>
    <dbReference type="NCBI Taxonomy" id="1470433"/>
    <lineage>
        <taxon>Bacteria</taxon>
        <taxon>Pseudomonadati</taxon>
        <taxon>Pseudomonadota</taxon>
        <taxon>Gammaproteobacteria</taxon>
        <taxon>Cellvibrionales</taxon>
        <taxon>Cellvibrionaceae</taxon>
        <taxon>Pseudomaricurvus</taxon>
    </lineage>
</organism>
<dbReference type="Pfam" id="PF04304">
    <property type="entry name" value="DUF454"/>
    <property type="match status" value="1"/>
</dbReference>
<evidence type="ECO:0000256" key="2">
    <source>
        <dbReference type="SAM" id="Phobius"/>
    </source>
</evidence>
<dbReference type="GO" id="GO:0005886">
    <property type="term" value="C:plasma membrane"/>
    <property type="evidence" value="ECO:0007669"/>
    <property type="project" value="UniProtKB-SubCell"/>
</dbReference>
<keyword evidence="1 2" id="KW-0472">Membrane</keyword>
<name>A0A9E5MPM0_9GAMM</name>
<feature type="transmembrane region" description="Helical" evidence="2">
    <location>
        <begin position="97"/>
        <end position="114"/>
    </location>
</feature>
<dbReference type="AlphaFoldDB" id="A0A9E5MPM0"/>
<proteinExistence type="predicted"/>
<protein>
    <recommendedName>
        <fullName evidence="1">Inner membrane protein</fullName>
    </recommendedName>
</protein>
<keyword evidence="4" id="KW-1185">Reference proteome</keyword>
<comment type="caution">
    <text evidence="3">The sequence shown here is derived from an EMBL/GenBank/DDBJ whole genome shotgun (WGS) entry which is preliminary data.</text>
</comment>
<sequence>MVKKYALMSFGWFSIVLGVVGIFLPIMPTTPFILLAAWCFARSSPRFHFWLRNHKYFGLMVTSWEDGHGIPLRVRNRVLFLLWFSLCFSTYLIDRWWVGVIFFIGGVCVTIYLWRQPILDTEQEKLLARQVSVPVRKDSESG</sequence>
<dbReference type="PIRSF" id="PIRSF016789">
    <property type="entry name" value="DUF454"/>
    <property type="match status" value="1"/>
</dbReference>
<feature type="transmembrane region" description="Helical" evidence="2">
    <location>
        <begin position="12"/>
        <end position="41"/>
    </location>
</feature>